<feature type="region of interest" description="Disordered" evidence="5">
    <location>
        <begin position="201"/>
        <end position="229"/>
    </location>
</feature>
<reference evidence="8 9" key="1">
    <citation type="submission" date="2021-01" db="EMBL/GenBank/DDBJ databases">
        <title>Whole genome shotgun sequence of Asanoa iriomotensis NBRC 100142.</title>
        <authorList>
            <person name="Komaki H."/>
            <person name="Tamura T."/>
        </authorList>
    </citation>
    <scope>NUCLEOTIDE SEQUENCE [LARGE SCALE GENOMIC DNA]</scope>
    <source>
        <strain evidence="8 9">NBRC 100142</strain>
    </source>
</reference>
<dbReference type="SMART" id="SM00327">
    <property type="entry name" value="VWA"/>
    <property type="match status" value="1"/>
</dbReference>
<evidence type="ECO:0000256" key="4">
    <source>
        <dbReference type="ARBA" id="ARBA00023136"/>
    </source>
</evidence>
<evidence type="ECO:0000256" key="6">
    <source>
        <dbReference type="SAM" id="Phobius"/>
    </source>
</evidence>
<comment type="caution">
    <text evidence="8">The sequence shown here is derived from an EMBL/GenBank/DDBJ whole genome shotgun (WGS) entry which is preliminary data.</text>
</comment>
<feature type="transmembrane region" description="Helical" evidence="6">
    <location>
        <begin position="16"/>
        <end position="34"/>
    </location>
</feature>
<dbReference type="Pfam" id="PF13519">
    <property type="entry name" value="VWA_2"/>
    <property type="match status" value="1"/>
</dbReference>
<dbReference type="Proteomes" id="UP000624325">
    <property type="component" value="Unassembled WGS sequence"/>
</dbReference>
<evidence type="ECO:0000313" key="8">
    <source>
        <dbReference type="EMBL" id="GIF59347.1"/>
    </source>
</evidence>
<organism evidence="8 9">
    <name type="scientific">Asanoa iriomotensis</name>
    <dbReference type="NCBI Taxonomy" id="234613"/>
    <lineage>
        <taxon>Bacteria</taxon>
        <taxon>Bacillati</taxon>
        <taxon>Actinomycetota</taxon>
        <taxon>Actinomycetes</taxon>
        <taxon>Micromonosporales</taxon>
        <taxon>Micromonosporaceae</taxon>
        <taxon>Asanoa</taxon>
    </lineage>
</organism>
<dbReference type="Pfam" id="PF07584">
    <property type="entry name" value="BatA"/>
    <property type="match status" value="1"/>
</dbReference>
<dbReference type="InterPro" id="IPR036465">
    <property type="entry name" value="vWFA_dom_sf"/>
</dbReference>
<protein>
    <submittedName>
        <fullName evidence="8">Membrane protein</fullName>
    </submittedName>
</protein>
<dbReference type="InterPro" id="IPR024163">
    <property type="entry name" value="Aerotolerance_reg_N"/>
</dbReference>
<evidence type="ECO:0000256" key="2">
    <source>
        <dbReference type="ARBA" id="ARBA00022692"/>
    </source>
</evidence>
<feature type="transmembrane region" description="Helical" evidence="6">
    <location>
        <begin position="306"/>
        <end position="325"/>
    </location>
</feature>
<keyword evidence="1" id="KW-1003">Cell membrane</keyword>
<dbReference type="PANTHER" id="PTHR22550:SF5">
    <property type="entry name" value="LEUCINE ZIPPER PROTEIN 4"/>
    <property type="match status" value="1"/>
</dbReference>
<proteinExistence type="predicted"/>
<gene>
    <name evidence="8" type="ORF">Air01nite_54420</name>
</gene>
<dbReference type="SUPFAM" id="SSF53300">
    <property type="entry name" value="vWA-like"/>
    <property type="match status" value="1"/>
</dbReference>
<dbReference type="PROSITE" id="PS50234">
    <property type="entry name" value="VWFA"/>
    <property type="match status" value="1"/>
</dbReference>
<accession>A0ABQ4C991</accession>
<keyword evidence="9" id="KW-1185">Reference proteome</keyword>
<name>A0ABQ4C991_9ACTN</name>
<evidence type="ECO:0000256" key="5">
    <source>
        <dbReference type="SAM" id="MobiDB-lite"/>
    </source>
</evidence>
<evidence type="ECO:0000259" key="7">
    <source>
        <dbReference type="PROSITE" id="PS50234"/>
    </source>
</evidence>
<dbReference type="InterPro" id="IPR002035">
    <property type="entry name" value="VWF_A"/>
</dbReference>
<dbReference type="EMBL" id="BONC01000045">
    <property type="protein sequence ID" value="GIF59347.1"/>
    <property type="molecule type" value="Genomic_DNA"/>
</dbReference>
<evidence type="ECO:0000256" key="1">
    <source>
        <dbReference type="ARBA" id="ARBA00022475"/>
    </source>
</evidence>
<dbReference type="Gene3D" id="3.40.50.410">
    <property type="entry name" value="von Willebrand factor, type A domain"/>
    <property type="match status" value="1"/>
</dbReference>
<evidence type="ECO:0000256" key="3">
    <source>
        <dbReference type="ARBA" id="ARBA00022989"/>
    </source>
</evidence>
<dbReference type="PANTHER" id="PTHR22550">
    <property type="entry name" value="SPORE GERMINATION PROTEIN"/>
    <property type="match status" value="1"/>
</dbReference>
<sequence length="329" mass="34881">MKGGGGVPDVAFLNPGRLWLLVGVGLLAIAYVLMQRRRSRYAVRFTNLRLLDRVAPARPAWRRHVPAALFLSMLALLVVGFARPTDEVRVAKERATVIIAVDVSASMLASDVQPDRLHAAKEAAREFADGLPRHFNVGLVAFAGNATVVVPPNTDRDVFKAGVDRLDETTAGLGGTAIGEAITTSLDAIRSIDARATKDPPPARIVLLSDGANTSGRDPDEAATEADTAGIPVDTISFGTTAGEIARRGGVAMSVPVDGETLRSVAEKTNGSYHEADSKEELRAVYADIGTSVGFVKERADISARYIGLALIVAMLAALASMLWFSRIP</sequence>
<evidence type="ECO:0000313" key="9">
    <source>
        <dbReference type="Proteomes" id="UP000624325"/>
    </source>
</evidence>
<keyword evidence="2 6" id="KW-0812">Transmembrane</keyword>
<feature type="domain" description="VWFA" evidence="7">
    <location>
        <begin position="96"/>
        <end position="289"/>
    </location>
</feature>
<keyword evidence="3 6" id="KW-1133">Transmembrane helix</keyword>
<dbReference type="InterPro" id="IPR050768">
    <property type="entry name" value="UPF0353/GerABKA_families"/>
</dbReference>
<dbReference type="RefSeq" id="WP_373310477.1">
    <property type="nucleotide sequence ID" value="NZ_BAAALU010000013.1"/>
</dbReference>
<keyword evidence="4 6" id="KW-0472">Membrane</keyword>